<dbReference type="PANTHER" id="PTHR11365">
    <property type="entry name" value="5-OXOPROLINASE RELATED"/>
    <property type="match status" value="1"/>
</dbReference>
<protein>
    <submittedName>
        <fullName evidence="2">Hydantoinase</fullName>
    </submittedName>
</protein>
<keyword evidence="3" id="KW-1185">Reference proteome</keyword>
<gene>
    <name evidence="2" type="ORF">KSF_037960</name>
</gene>
<comment type="caution">
    <text evidence="2">The sequence shown here is derived from an EMBL/GenBank/DDBJ whole genome shotgun (WGS) entry which is preliminary data.</text>
</comment>
<evidence type="ECO:0000313" key="2">
    <source>
        <dbReference type="EMBL" id="GHO93748.1"/>
    </source>
</evidence>
<organism evidence="2 3">
    <name type="scientific">Reticulibacter mediterranei</name>
    <dbReference type="NCBI Taxonomy" id="2778369"/>
    <lineage>
        <taxon>Bacteria</taxon>
        <taxon>Bacillati</taxon>
        <taxon>Chloroflexota</taxon>
        <taxon>Ktedonobacteria</taxon>
        <taxon>Ktedonobacterales</taxon>
        <taxon>Reticulibacteraceae</taxon>
        <taxon>Reticulibacter</taxon>
    </lineage>
</organism>
<dbReference type="AlphaFoldDB" id="A0A8J3IJS3"/>
<dbReference type="EMBL" id="BNJK01000001">
    <property type="protein sequence ID" value="GHO93748.1"/>
    <property type="molecule type" value="Genomic_DNA"/>
</dbReference>
<dbReference type="GO" id="GO:0017168">
    <property type="term" value="F:5-oxoprolinase (ATP-hydrolyzing) activity"/>
    <property type="evidence" value="ECO:0007669"/>
    <property type="project" value="TreeGrafter"/>
</dbReference>
<reference evidence="2" key="1">
    <citation type="submission" date="2020-10" db="EMBL/GenBank/DDBJ databases">
        <title>Taxonomic study of unclassified bacteria belonging to the class Ktedonobacteria.</title>
        <authorList>
            <person name="Yabe S."/>
            <person name="Wang C.M."/>
            <person name="Zheng Y."/>
            <person name="Sakai Y."/>
            <person name="Cavaletti L."/>
            <person name="Monciardini P."/>
            <person name="Donadio S."/>
        </authorList>
    </citation>
    <scope>NUCLEOTIDE SEQUENCE</scope>
    <source>
        <strain evidence="2">ID150040</strain>
    </source>
</reference>
<evidence type="ECO:0000259" key="1">
    <source>
        <dbReference type="Pfam" id="PF02538"/>
    </source>
</evidence>
<dbReference type="InterPro" id="IPR045079">
    <property type="entry name" value="Oxoprolinase-like"/>
</dbReference>
<name>A0A8J3IJS3_9CHLR</name>
<feature type="domain" description="Hydantoinase B/oxoprolinase" evidence="1">
    <location>
        <begin position="6"/>
        <end position="517"/>
    </location>
</feature>
<evidence type="ECO:0000313" key="3">
    <source>
        <dbReference type="Proteomes" id="UP000597444"/>
    </source>
</evidence>
<accession>A0A8J3IJS3</accession>
<dbReference type="InterPro" id="IPR003692">
    <property type="entry name" value="Hydantoinase_B"/>
</dbReference>
<dbReference type="Pfam" id="PF02538">
    <property type="entry name" value="Hydantoinase_B"/>
    <property type="match status" value="1"/>
</dbReference>
<dbReference type="RefSeq" id="WP_220204518.1">
    <property type="nucleotide sequence ID" value="NZ_BNJK01000001.1"/>
</dbReference>
<proteinExistence type="predicted"/>
<dbReference type="PANTHER" id="PTHR11365:SF23">
    <property type="entry name" value="HYPOTHETICAL 5-OXOPROLINASE (EUROFUNG)-RELATED"/>
    <property type="match status" value="1"/>
</dbReference>
<dbReference type="GO" id="GO:0005829">
    <property type="term" value="C:cytosol"/>
    <property type="evidence" value="ECO:0007669"/>
    <property type="project" value="TreeGrafter"/>
</dbReference>
<dbReference type="GO" id="GO:0006749">
    <property type="term" value="P:glutathione metabolic process"/>
    <property type="evidence" value="ECO:0007669"/>
    <property type="project" value="TreeGrafter"/>
</dbReference>
<dbReference type="Proteomes" id="UP000597444">
    <property type="component" value="Unassembled WGS sequence"/>
</dbReference>
<sequence length="578" mass="62474">MTNTIDLITLEVLWNRLLSVVNEQQVTLMRTAFSTVVRESQDLACGVFDTRGAMVAQSLTGTPGHINAMATGVRHCLDEYPPETLQSGDVLLTNDPWQTAGQINDMTVLTPVFKDARLVAYFASTCHAPDIGGRLLSGEAREIYEEGLRIPITKLFIRDEPNRELLKIIRANVRTPDETVGDLYAQTSSNAVGARELLHFMDEFGLDSIDPLADAIISRSEQAMREAIRALPNGRYENEAWSDGFDEPIRIKVAVTVADEDIFIDFAGSSPQSPWGINVVLNYTHAYASFAIKAAITPEIPHNAGSFRPVHVSAPAGSILNCIEPAAVASRHLIGHFLPSVIFGAMAQAMPTQLIACGADPIWIAVWRGSWSTSHKPFTFSLFQCGGTGARASKDGLNTTGFPSGVAGVPTEVMESYTPLVQYRRALRTDSGGAGTYRGGLGQWTEVRQSGAESWAVSAMADRIHFPATGLAHGKQGAPGEFLLNGEAGSQPKAVRTLASDTHVQLNLPGGGGYGDPFQRPIEMVLHDVVNGYVSLEAARREYGVVIRYTGSQEQLVRPPELYVVDEAATASLRAADH</sequence>